<dbReference type="AlphaFoldDB" id="A0A836UVK2"/>
<feature type="compositionally biased region" description="Basic and acidic residues" evidence="1">
    <location>
        <begin position="51"/>
        <end position="61"/>
    </location>
</feature>
<proteinExistence type="predicted"/>
<accession>A0A836UVK2</accession>
<feature type="region of interest" description="Disordered" evidence="1">
    <location>
        <begin position="18"/>
        <end position="98"/>
    </location>
</feature>
<keyword evidence="3" id="KW-1185">Reference proteome</keyword>
<evidence type="ECO:0000313" key="3">
    <source>
        <dbReference type="Proteomes" id="UP000617340"/>
    </source>
</evidence>
<reference evidence="2" key="1">
    <citation type="journal article" date="2020" name="G3 (Bethesda)">
        <title>High-Quality Assemblies for Three Invasive Social Wasps from the &lt;i&gt;Vespula&lt;/i&gt; Genus.</title>
        <authorList>
            <person name="Harrop T.W.R."/>
            <person name="Guhlin J."/>
            <person name="McLaughlin G.M."/>
            <person name="Permina E."/>
            <person name="Stockwell P."/>
            <person name="Gilligan J."/>
            <person name="Le Lec M.F."/>
            <person name="Gruber M.A.M."/>
            <person name="Quinn O."/>
            <person name="Lovegrove M."/>
            <person name="Duncan E.J."/>
            <person name="Remnant E.J."/>
            <person name="Van Eeckhoven J."/>
            <person name="Graham B."/>
            <person name="Knapp R.A."/>
            <person name="Langford K.W."/>
            <person name="Kronenberg Z."/>
            <person name="Press M.O."/>
            <person name="Eacker S.M."/>
            <person name="Wilson-Rankin E.E."/>
            <person name="Purcell J."/>
            <person name="Lester P.J."/>
            <person name="Dearden P.K."/>
        </authorList>
    </citation>
    <scope>NUCLEOTIDE SEQUENCE</scope>
    <source>
        <strain evidence="2">Linc-1</strain>
    </source>
</reference>
<organism evidence="2 3">
    <name type="scientific">Vespula germanica</name>
    <name type="common">German yellow jacket</name>
    <name type="synonym">Paravespula germanica</name>
    <dbReference type="NCBI Taxonomy" id="30212"/>
    <lineage>
        <taxon>Eukaryota</taxon>
        <taxon>Metazoa</taxon>
        <taxon>Ecdysozoa</taxon>
        <taxon>Arthropoda</taxon>
        <taxon>Hexapoda</taxon>
        <taxon>Insecta</taxon>
        <taxon>Pterygota</taxon>
        <taxon>Neoptera</taxon>
        <taxon>Endopterygota</taxon>
        <taxon>Hymenoptera</taxon>
        <taxon>Apocrita</taxon>
        <taxon>Aculeata</taxon>
        <taxon>Vespoidea</taxon>
        <taxon>Vespidae</taxon>
        <taxon>Vespinae</taxon>
        <taxon>Vespula</taxon>
    </lineage>
</organism>
<name>A0A836UVK2_VESGE</name>
<dbReference type="Proteomes" id="UP000617340">
    <property type="component" value="Unassembled WGS sequence"/>
</dbReference>
<sequence length="136" mass="14896">MVVTILLHLRVSHVSLKRRKCPNRQSPRTSTPSVDSAVGSAEGLGVPHQSNLEEIRPRSDGSDSLATSSALTSPEPPVPEVHEQQPRLELQTDASPTEVIPSEPIYQVVDSTPIDEIVQKGQVSYISKYLTTERMT</sequence>
<protein>
    <submittedName>
        <fullName evidence="2">Uncharacterized protein</fullName>
    </submittedName>
</protein>
<gene>
    <name evidence="2" type="ORF">HZH68_006858</name>
</gene>
<feature type="compositionally biased region" description="Low complexity" evidence="1">
    <location>
        <begin position="62"/>
        <end position="73"/>
    </location>
</feature>
<feature type="compositionally biased region" description="Polar residues" evidence="1">
    <location>
        <begin position="23"/>
        <end position="34"/>
    </location>
</feature>
<dbReference type="EMBL" id="JACSDZ010000005">
    <property type="protein sequence ID" value="KAF7404064.1"/>
    <property type="molecule type" value="Genomic_DNA"/>
</dbReference>
<evidence type="ECO:0000256" key="1">
    <source>
        <dbReference type="SAM" id="MobiDB-lite"/>
    </source>
</evidence>
<comment type="caution">
    <text evidence="2">The sequence shown here is derived from an EMBL/GenBank/DDBJ whole genome shotgun (WGS) entry which is preliminary data.</text>
</comment>
<evidence type="ECO:0000313" key="2">
    <source>
        <dbReference type="EMBL" id="KAF7404064.1"/>
    </source>
</evidence>